<organism evidence="3 4">
    <name type="scientific">Acidiluteibacter ferrifornacis</name>
    <dbReference type="NCBI Taxonomy" id="2692424"/>
    <lineage>
        <taxon>Bacteria</taxon>
        <taxon>Pseudomonadati</taxon>
        <taxon>Bacteroidota</taxon>
        <taxon>Flavobacteriia</taxon>
        <taxon>Flavobacteriales</taxon>
        <taxon>Cryomorphaceae</taxon>
        <taxon>Acidiluteibacter</taxon>
    </lineage>
</organism>
<evidence type="ECO:0000259" key="2">
    <source>
        <dbReference type="PROSITE" id="PS50093"/>
    </source>
</evidence>
<gene>
    <name evidence="3" type="ORF">GQN54_12750</name>
</gene>
<keyword evidence="4" id="KW-1185">Reference proteome</keyword>
<dbReference type="SUPFAM" id="SSF49299">
    <property type="entry name" value="PKD domain"/>
    <property type="match status" value="1"/>
</dbReference>
<protein>
    <recommendedName>
        <fullName evidence="2">PKD domain-containing protein</fullName>
    </recommendedName>
</protein>
<proteinExistence type="predicted"/>
<dbReference type="RefSeq" id="WP_160633941.1">
    <property type="nucleotide sequence ID" value="NZ_WWNE01000012.1"/>
</dbReference>
<feature type="chain" id="PRO_5026887377" description="PKD domain-containing protein" evidence="1">
    <location>
        <begin position="19"/>
        <end position="207"/>
    </location>
</feature>
<evidence type="ECO:0000256" key="1">
    <source>
        <dbReference type="SAM" id="SignalP"/>
    </source>
</evidence>
<dbReference type="AlphaFoldDB" id="A0A6N9NNZ2"/>
<dbReference type="EMBL" id="WWNE01000012">
    <property type="protein sequence ID" value="NBG66990.1"/>
    <property type="molecule type" value="Genomic_DNA"/>
</dbReference>
<accession>A0A6N9NNZ2</accession>
<dbReference type="PROSITE" id="PS50093">
    <property type="entry name" value="PKD"/>
    <property type="match status" value="1"/>
</dbReference>
<dbReference type="InterPro" id="IPR035986">
    <property type="entry name" value="PKD_dom_sf"/>
</dbReference>
<feature type="signal peptide" evidence="1">
    <location>
        <begin position="1"/>
        <end position="18"/>
    </location>
</feature>
<evidence type="ECO:0000313" key="4">
    <source>
        <dbReference type="Proteomes" id="UP000470771"/>
    </source>
</evidence>
<evidence type="ECO:0000313" key="3">
    <source>
        <dbReference type="EMBL" id="NBG66990.1"/>
    </source>
</evidence>
<sequence>MRNLILACLLLFSSFTFGQTRKVGADTLLLALKSITNYTGEVVDNNIPEYCVTVDASESIDQYAPELEYTWVFDGLRKRKGIKVEHCFTRPGFHQAAINTYDPSIGQLVESDTTIVLNVPPALRFDKSGFFKILNTVSFKTKGYKAGEGNFLLWSFGDGNYTTGHAVKNVYYEQGDFEVMVYEMKYEGDSIRVIKAIKDTLTISNNR</sequence>
<name>A0A6N9NNZ2_9FLAO</name>
<feature type="domain" description="PKD" evidence="2">
    <location>
        <begin position="154"/>
        <end position="181"/>
    </location>
</feature>
<comment type="caution">
    <text evidence="3">The sequence shown here is derived from an EMBL/GenBank/DDBJ whole genome shotgun (WGS) entry which is preliminary data.</text>
</comment>
<dbReference type="InterPro" id="IPR000601">
    <property type="entry name" value="PKD_dom"/>
</dbReference>
<reference evidence="3 4" key="1">
    <citation type="submission" date="2019-12" db="EMBL/GenBank/DDBJ databases">
        <authorList>
            <person name="Zhao J."/>
        </authorList>
    </citation>
    <scope>NUCLEOTIDE SEQUENCE [LARGE SCALE GENOMIC DNA]</scope>
    <source>
        <strain evidence="3 4">S-15</strain>
    </source>
</reference>
<keyword evidence="1" id="KW-0732">Signal</keyword>
<dbReference type="Proteomes" id="UP000470771">
    <property type="component" value="Unassembled WGS sequence"/>
</dbReference>